<evidence type="ECO:0000313" key="4">
    <source>
        <dbReference type="Proteomes" id="UP000596742"/>
    </source>
</evidence>
<evidence type="ECO:0000256" key="2">
    <source>
        <dbReference type="SAM" id="MobiDB-lite"/>
    </source>
</evidence>
<dbReference type="AlphaFoldDB" id="A0A8B6CX82"/>
<sequence>MADQQDGDSQASAGKSPAGSKLDSLSREDMIKFVKKQMLMLQKTRSKCDELTKKIKDLESNKTEGAAGDGNSVKDLEIKIKELEDEKQDILTAYQTVQQTQELSIQKFHDVESHCTELTEQRDNLEKQLASVSQSKK</sequence>
<feature type="region of interest" description="Disordered" evidence="2">
    <location>
        <begin position="1"/>
        <end position="26"/>
    </location>
</feature>
<name>A0A8B6CX82_MYTGA</name>
<accession>A0A8B6CX82</accession>
<proteinExistence type="predicted"/>
<evidence type="ECO:0000313" key="3">
    <source>
        <dbReference type="EMBL" id="VDI10481.1"/>
    </source>
</evidence>
<keyword evidence="4" id="KW-1185">Reference proteome</keyword>
<comment type="caution">
    <text evidence="3">The sequence shown here is derived from an EMBL/GenBank/DDBJ whole genome shotgun (WGS) entry which is preliminary data.</text>
</comment>
<feature type="coiled-coil region" evidence="1">
    <location>
        <begin position="41"/>
        <end position="135"/>
    </location>
</feature>
<feature type="non-terminal residue" evidence="3">
    <location>
        <position position="1"/>
    </location>
</feature>
<reference evidence="3" key="1">
    <citation type="submission" date="2018-11" db="EMBL/GenBank/DDBJ databases">
        <authorList>
            <person name="Alioto T."/>
            <person name="Alioto T."/>
        </authorList>
    </citation>
    <scope>NUCLEOTIDE SEQUENCE</scope>
</reference>
<keyword evidence="1" id="KW-0175">Coiled coil</keyword>
<protein>
    <submittedName>
        <fullName evidence="3">Uncharacterized protein</fullName>
    </submittedName>
</protein>
<dbReference type="EMBL" id="UYJE01002405">
    <property type="protein sequence ID" value="VDI10481.1"/>
    <property type="molecule type" value="Genomic_DNA"/>
</dbReference>
<organism evidence="3 4">
    <name type="scientific">Mytilus galloprovincialis</name>
    <name type="common">Mediterranean mussel</name>
    <dbReference type="NCBI Taxonomy" id="29158"/>
    <lineage>
        <taxon>Eukaryota</taxon>
        <taxon>Metazoa</taxon>
        <taxon>Spiralia</taxon>
        <taxon>Lophotrochozoa</taxon>
        <taxon>Mollusca</taxon>
        <taxon>Bivalvia</taxon>
        <taxon>Autobranchia</taxon>
        <taxon>Pteriomorphia</taxon>
        <taxon>Mytilida</taxon>
        <taxon>Mytiloidea</taxon>
        <taxon>Mytilidae</taxon>
        <taxon>Mytilinae</taxon>
        <taxon>Mytilus</taxon>
    </lineage>
</organism>
<evidence type="ECO:0000256" key="1">
    <source>
        <dbReference type="SAM" id="Coils"/>
    </source>
</evidence>
<dbReference type="Proteomes" id="UP000596742">
    <property type="component" value="Unassembled WGS sequence"/>
</dbReference>
<dbReference type="OrthoDB" id="6287233at2759"/>
<gene>
    <name evidence="3" type="ORF">MGAL_10B030803</name>
</gene>